<keyword evidence="1" id="KW-1133">Transmembrane helix</keyword>
<reference evidence="2 3" key="1">
    <citation type="submission" date="2015-11" db="EMBL/GenBank/DDBJ databases">
        <title>Bacillus caseinolyticus sp nov.</title>
        <authorList>
            <person name="Dastager S.G."/>
            <person name="Mawlankar R."/>
        </authorList>
    </citation>
    <scope>NUCLEOTIDE SEQUENCE [LARGE SCALE GENOMIC DNA]</scope>
    <source>
        <strain evidence="2 3">SGD-V-76</strain>
    </source>
</reference>
<evidence type="ECO:0000313" key="2">
    <source>
        <dbReference type="EMBL" id="KSU86693.1"/>
    </source>
</evidence>
<proteinExistence type="predicted"/>
<feature type="transmembrane region" description="Helical" evidence="1">
    <location>
        <begin position="58"/>
        <end position="78"/>
    </location>
</feature>
<dbReference type="EMBL" id="LNQP01000071">
    <property type="protein sequence ID" value="KSU86693.1"/>
    <property type="molecule type" value="Genomic_DNA"/>
</dbReference>
<comment type="caution">
    <text evidence="2">The sequence shown here is derived from an EMBL/GenBank/DDBJ whole genome shotgun (WGS) entry which is preliminary data.</text>
</comment>
<evidence type="ECO:0008006" key="4">
    <source>
        <dbReference type="Google" id="ProtNLM"/>
    </source>
</evidence>
<dbReference type="AlphaFoldDB" id="A0A0V8JI21"/>
<organism evidence="2 3">
    <name type="scientific">Priestia veravalensis</name>
    <dbReference type="NCBI Taxonomy" id="1414648"/>
    <lineage>
        <taxon>Bacteria</taxon>
        <taxon>Bacillati</taxon>
        <taxon>Bacillota</taxon>
        <taxon>Bacilli</taxon>
        <taxon>Bacillales</taxon>
        <taxon>Bacillaceae</taxon>
        <taxon>Priestia</taxon>
    </lineage>
</organism>
<dbReference type="InterPro" id="IPR025108">
    <property type="entry name" value="DUF4030"/>
</dbReference>
<dbReference type="RefSeq" id="WP_025909857.1">
    <property type="nucleotide sequence ID" value="NZ_KQ758686.1"/>
</dbReference>
<evidence type="ECO:0000256" key="1">
    <source>
        <dbReference type="SAM" id="Phobius"/>
    </source>
</evidence>
<accession>A0A0V8JI21</accession>
<name>A0A0V8JI21_9BACI</name>
<sequence length="294" mass="33345">MTANQDKRNKHIFKELDASFSLSESTRKRMKQNIMVEIDQRATRIHSPVRKKPFQKKLLYTSLATCLLAALFIGSTFVSPAMAQVASKIPYLGKLFEPEPITDIIFDTLEKQNYKVSSVGTVYPDGKIMDDIQRTLKAKGYHLVTIGITTHVDKDNHDSYSIDLEIADTETRTDAIKKEAQQILKKYDQANTDITFTKVNGPKREQDGRWGTIVTTIGDGLLSKKKYEVVGIGYSVNPSPHLNITISRQEEPQLFAKELEKVVEEFLESDKMKKQLQGDSYEVIIQNEAGERLN</sequence>
<dbReference type="Pfam" id="PF13222">
    <property type="entry name" value="DUF4030"/>
    <property type="match status" value="1"/>
</dbReference>
<protein>
    <recommendedName>
        <fullName evidence="4">DUF4030 domain-containing protein</fullName>
    </recommendedName>
</protein>
<dbReference type="Proteomes" id="UP000053681">
    <property type="component" value="Unassembled WGS sequence"/>
</dbReference>
<keyword evidence="1" id="KW-0472">Membrane</keyword>
<keyword evidence="1" id="KW-0812">Transmembrane</keyword>
<evidence type="ECO:0000313" key="3">
    <source>
        <dbReference type="Proteomes" id="UP000053681"/>
    </source>
</evidence>
<gene>
    <name evidence="2" type="ORF">AS180_17300</name>
</gene>
<keyword evidence="3" id="KW-1185">Reference proteome</keyword>